<dbReference type="InterPro" id="IPR017452">
    <property type="entry name" value="GPCR_Rhodpsn_7TM"/>
</dbReference>
<accession>A0A914XDT7</accession>
<name>A0A914XDT7_9BILA</name>
<feature type="transmembrane region" description="Helical" evidence="6">
    <location>
        <begin position="325"/>
        <end position="351"/>
    </location>
</feature>
<keyword evidence="2 6" id="KW-0812">Transmembrane</keyword>
<dbReference type="InterPro" id="IPR000276">
    <property type="entry name" value="GPCR_Rhodpsn"/>
</dbReference>
<evidence type="ECO:0000256" key="6">
    <source>
        <dbReference type="SAM" id="Phobius"/>
    </source>
</evidence>
<feature type="transmembrane region" description="Helical" evidence="6">
    <location>
        <begin position="57"/>
        <end position="81"/>
    </location>
</feature>
<protein>
    <submittedName>
        <fullName evidence="9">G-protein coupled receptors family 1 profile domain-containing protein</fullName>
    </submittedName>
</protein>
<dbReference type="Gene3D" id="1.20.1070.10">
    <property type="entry name" value="Rhodopsin 7-helix transmembrane proteins"/>
    <property type="match status" value="1"/>
</dbReference>
<dbReference type="Proteomes" id="UP000887566">
    <property type="component" value="Unplaced"/>
</dbReference>
<feature type="transmembrane region" description="Helical" evidence="6">
    <location>
        <begin position="24"/>
        <end position="45"/>
    </location>
</feature>
<sequence length="418" mass="47735">MSNDTLVGCNLNNTYPTYQAMLRVYGNAPVIVGGLVANLVNMVIFRHSCMRTSMLNWFLLALAICDQMVLLCTFLMLSLPVITEQWGNLAWMELSAYVTRWTYPVGQVSQTCSVYLTIMVSLYRYLGVCHPFRAQRWFTSATVKTAIGGTVVFSLALNTSRWFELTMVDCYSELFNVTSVLMRPTFLLENHTYAKWYFVYGYTVSMFVVPFVILIVANTFISISVHKSRNLRRRMTQETLRLSAPRGSDTSTNRPTMTMGNNNNNNNNTQPNGRRKSEMGLVTNKELNTSIMLLAIVILFLVCNSLAFINNILFLQESDVTNHYAFTILVEIGNILVTFNSAANFFIYVLFSSKYRSLLRVYIAQASSMSNEEIQMLYLQSTMYTGRSMSLVSQKNSNYISRSIYRQQQKRASVVQFK</sequence>
<feature type="compositionally biased region" description="Low complexity" evidence="5">
    <location>
        <begin position="252"/>
        <end position="272"/>
    </location>
</feature>
<dbReference type="PRINTS" id="PR00237">
    <property type="entry name" value="GPCRRHODOPSN"/>
</dbReference>
<dbReference type="GO" id="GO:0016020">
    <property type="term" value="C:membrane"/>
    <property type="evidence" value="ECO:0007669"/>
    <property type="project" value="UniProtKB-SubCell"/>
</dbReference>
<reference evidence="9" key="1">
    <citation type="submission" date="2022-11" db="UniProtKB">
        <authorList>
            <consortium name="WormBaseParasite"/>
        </authorList>
    </citation>
    <scope>IDENTIFICATION</scope>
</reference>
<dbReference type="PROSITE" id="PS50262">
    <property type="entry name" value="G_PROTEIN_RECEP_F1_2"/>
    <property type="match status" value="1"/>
</dbReference>
<evidence type="ECO:0000313" key="8">
    <source>
        <dbReference type="Proteomes" id="UP000887566"/>
    </source>
</evidence>
<keyword evidence="3 6" id="KW-1133">Transmembrane helix</keyword>
<feature type="region of interest" description="Disordered" evidence="5">
    <location>
        <begin position="241"/>
        <end position="276"/>
    </location>
</feature>
<dbReference type="PANTHER" id="PTHR46641">
    <property type="entry name" value="FMRFAMIDE RECEPTOR-RELATED"/>
    <property type="match status" value="1"/>
</dbReference>
<keyword evidence="8" id="KW-1185">Reference proteome</keyword>
<feature type="transmembrane region" description="Helical" evidence="6">
    <location>
        <begin position="197"/>
        <end position="225"/>
    </location>
</feature>
<proteinExistence type="predicted"/>
<feature type="domain" description="G-protein coupled receptors family 1 profile" evidence="7">
    <location>
        <begin position="37"/>
        <end position="348"/>
    </location>
</feature>
<evidence type="ECO:0000259" key="7">
    <source>
        <dbReference type="PROSITE" id="PS50262"/>
    </source>
</evidence>
<dbReference type="WBParaSite" id="PSAMB.scaffold75size85408.g1446.t1">
    <property type="protein sequence ID" value="PSAMB.scaffold75size85408.g1446.t1"/>
    <property type="gene ID" value="PSAMB.scaffold75size85408.g1446"/>
</dbReference>
<feature type="transmembrane region" description="Helical" evidence="6">
    <location>
        <begin position="101"/>
        <end position="125"/>
    </location>
</feature>
<comment type="subcellular location">
    <subcellularLocation>
        <location evidence="1">Membrane</location>
    </subcellularLocation>
</comment>
<dbReference type="SUPFAM" id="SSF81321">
    <property type="entry name" value="Family A G protein-coupled receptor-like"/>
    <property type="match status" value="1"/>
</dbReference>
<keyword evidence="4 6" id="KW-0472">Membrane</keyword>
<feature type="transmembrane region" description="Helical" evidence="6">
    <location>
        <begin position="137"/>
        <end position="157"/>
    </location>
</feature>
<organism evidence="8 9">
    <name type="scientific">Plectus sambesii</name>
    <dbReference type="NCBI Taxonomy" id="2011161"/>
    <lineage>
        <taxon>Eukaryota</taxon>
        <taxon>Metazoa</taxon>
        <taxon>Ecdysozoa</taxon>
        <taxon>Nematoda</taxon>
        <taxon>Chromadorea</taxon>
        <taxon>Plectida</taxon>
        <taxon>Plectina</taxon>
        <taxon>Plectoidea</taxon>
        <taxon>Plectidae</taxon>
        <taxon>Plectus</taxon>
    </lineage>
</organism>
<dbReference type="CDD" id="cd14978">
    <property type="entry name" value="7tmA_FMRFamide_R-like"/>
    <property type="match status" value="1"/>
</dbReference>
<evidence type="ECO:0000256" key="4">
    <source>
        <dbReference type="ARBA" id="ARBA00023136"/>
    </source>
</evidence>
<evidence type="ECO:0000313" key="9">
    <source>
        <dbReference type="WBParaSite" id="PSAMB.scaffold75size85408.g1446.t1"/>
    </source>
</evidence>
<dbReference type="PANTHER" id="PTHR46641:SF1">
    <property type="entry name" value="G-PROTEIN COUPLED RECEPTORS FAMILY 1 PROFILE DOMAIN-CONTAINING PROTEIN"/>
    <property type="match status" value="1"/>
</dbReference>
<dbReference type="GO" id="GO:0004930">
    <property type="term" value="F:G protein-coupled receptor activity"/>
    <property type="evidence" value="ECO:0007669"/>
    <property type="project" value="InterPro"/>
</dbReference>
<dbReference type="Pfam" id="PF00001">
    <property type="entry name" value="7tm_1"/>
    <property type="match status" value="1"/>
</dbReference>
<evidence type="ECO:0000256" key="5">
    <source>
        <dbReference type="SAM" id="MobiDB-lite"/>
    </source>
</evidence>
<evidence type="ECO:0000256" key="1">
    <source>
        <dbReference type="ARBA" id="ARBA00004370"/>
    </source>
</evidence>
<evidence type="ECO:0000256" key="2">
    <source>
        <dbReference type="ARBA" id="ARBA00022692"/>
    </source>
</evidence>
<dbReference type="InterPro" id="IPR052954">
    <property type="entry name" value="GPCR-Ligand_Int"/>
</dbReference>
<dbReference type="AlphaFoldDB" id="A0A914XDT7"/>
<feature type="transmembrane region" description="Helical" evidence="6">
    <location>
        <begin position="291"/>
        <end position="313"/>
    </location>
</feature>
<evidence type="ECO:0000256" key="3">
    <source>
        <dbReference type="ARBA" id="ARBA00022989"/>
    </source>
</evidence>